<dbReference type="EMBL" id="WSES01000002">
    <property type="protein sequence ID" value="MVW59973.1"/>
    <property type="molecule type" value="Genomic_DNA"/>
</dbReference>
<evidence type="ECO:0000313" key="3">
    <source>
        <dbReference type="EMBL" id="MVW59973.1"/>
    </source>
</evidence>
<gene>
    <name evidence="3" type="ORF">GPY61_08510</name>
</gene>
<feature type="chain" id="PRO_5031397415" evidence="2">
    <location>
        <begin position="23"/>
        <end position="186"/>
    </location>
</feature>
<reference evidence="3 4" key="1">
    <citation type="submission" date="2019-12" db="EMBL/GenBank/DDBJ databases">
        <authorList>
            <person name="Li C."/>
            <person name="Zhao J."/>
        </authorList>
    </citation>
    <scope>NUCLEOTIDE SEQUENCE [LARGE SCALE GENOMIC DNA]</scope>
    <source>
        <strain evidence="3 4">NEAU-DD11</strain>
    </source>
</reference>
<evidence type="ECO:0000313" key="4">
    <source>
        <dbReference type="Proteomes" id="UP000443353"/>
    </source>
</evidence>
<comment type="caution">
    <text evidence="3">The sequence shown here is derived from an EMBL/GenBank/DDBJ whole genome shotgun (WGS) entry which is preliminary data.</text>
</comment>
<dbReference type="RefSeq" id="WP_056125487.1">
    <property type="nucleotide sequence ID" value="NZ_WSES01000002.1"/>
</dbReference>
<feature type="signal peptide" evidence="2">
    <location>
        <begin position="1"/>
        <end position="22"/>
    </location>
</feature>
<name>A0A7X3K6P2_9BURK</name>
<feature type="region of interest" description="Disordered" evidence="1">
    <location>
        <begin position="23"/>
        <end position="59"/>
    </location>
</feature>
<organism evidence="3 4">
    <name type="scientific">Massilia cellulosiltytica</name>
    <dbReference type="NCBI Taxonomy" id="2683234"/>
    <lineage>
        <taxon>Bacteria</taxon>
        <taxon>Pseudomonadati</taxon>
        <taxon>Pseudomonadota</taxon>
        <taxon>Betaproteobacteria</taxon>
        <taxon>Burkholderiales</taxon>
        <taxon>Oxalobacteraceae</taxon>
        <taxon>Telluria group</taxon>
        <taxon>Massilia</taxon>
    </lineage>
</organism>
<dbReference type="AlphaFoldDB" id="A0A7X3K6P2"/>
<feature type="compositionally biased region" description="Basic and acidic residues" evidence="1">
    <location>
        <begin position="37"/>
        <end position="48"/>
    </location>
</feature>
<evidence type="ECO:0000256" key="1">
    <source>
        <dbReference type="SAM" id="MobiDB-lite"/>
    </source>
</evidence>
<dbReference type="Proteomes" id="UP000443353">
    <property type="component" value="Unassembled WGS sequence"/>
</dbReference>
<accession>A0A7X3K6P2</accession>
<proteinExistence type="predicted"/>
<evidence type="ECO:0000256" key="2">
    <source>
        <dbReference type="SAM" id="SignalP"/>
    </source>
</evidence>
<keyword evidence="2" id="KW-0732">Signal</keyword>
<keyword evidence="4" id="KW-1185">Reference proteome</keyword>
<protein>
    <submittedName>
        <fullName evidence="3">Uncharacterized protein</fullName>
    </submittedName>
</protein>
<sequence>MNTIRVILCATAVLATTTLAHAGPAGETRRSSTISIDAHEGDGPERFGPRQQPASGKPYVQSTSQWTELMLKDDAVVMQLTDYGMKQIGEPQDARDKDEGFLGKMLKTMALSGVRQFLDHSLALALTDMRSALVRRGEVVLVTCQGKEVFNKVKINDQVQTYPQDKAEEFVKDINRQREKFPACGT</sequence>